<feature type="compositionally biased region" description="Low complexity" evidence="1">
    <location>
        <begin position="624"/>
        <end position="638"/>
    </location>
</feature>
<organism evidence="2 3">
    <name type="scientific">Coprinopsis marcescibilis</name>
    <name type="common">Agaric fungus</name>
    <name type="synonym">Psathyrella marcescibilis</name>
    <dbReference type="NCBI Taxonomy" id="230819"/>
    <lineage>
        <taxon>Eukaryota</taxon>
        <taxon>Fungi</taxon>
        <taxon>Dikarya</taxon>
        <taxon>Basidiomycota</taxon>
        <taxon>Agaricomycotina</taxon>
        <taxon>Agaricomycetes</taxon>
        <taxon>Agaricomycetidae</taxon>
        <taxon>Agaricales</taxon>
        <taxon>Agaricineae</taxon>
        <taxon>Psathyrellaceae</taxon>
        <taxon>Coprinopsis</taxon>
    </lineage>
</organism>
<dbReference type="STRING" id="230819.A0A5C3L6X4"/>
<evidence type="ECO:0000313" key="2">
    <source>
        <dbReference type="EMBL" id="TFK28537.1"/>
    </source>
</evidence>
<sequence length="812" mass="88757">MPGPPPLSRKAIADRLAQKNTPTIAHFRVKTSGGANSSIPTAAHMTPTQDKPEVVRSATEQVGSLLKTTAPFAPLWMQQDAAEAERRRSNKRSREEGGFGDALSTPRRAGVISAARRAVPMKTVAGDTGELDRTSKKTYLGPGLSLWRDGERIDNPDVDMGSVGSDSDDSAGSLGPRLGRKSIARKTITAPAVHFAQKAARKQDVRTSLFTDSDEESSDDESDSSSSSAVIDSEEEDDDEPDDDDSVKIKEEEDDLGIGELRPFGPAEMVDLYSPPKITIPLPQIVVKPEGPSPPLLKAIECISLISTELHRTNQLPFLVRNVRRGFLLRCRDSGVSVKAKGKGRSSGFRAKYRLDKRDDSFAAMVEGWRCPLCSLHGVFPSKTVLERHLQWDHVEVRFEWIRGLDSWTLGITVPDPDAPVAITGLGIYDNTLAERPMEGELTEDGEDDAANRSLFPHVTLDSPTSSGASSVRLPFTPEPSQPPVSATPSIRTTPVPTDSEDVKPPHIPAEMGASRMVPARGTLRPPPTRISRSKSSEEASTSSSRYSSDTRVTGSEIFSPARTRDPTDRSWTTKPESRPLGSESRQSVESSTVVSSRLRSTTALTTTSTTLRSSAMGSGRLGSSFSTTATVTSSSVTRGYRTPAPGTSYPIILPPEDDPLGPAARPPYLPAVSDYGGPTVEYSCRPGGPTLFDLLGTLPLDEFGVLDWMVLDKEEEIFESDDVKDEYKVMHALWARWILINRSKFIANYKKGVFMFIDAYWKMIHRAAGWDALRYWLLLLLANRFLTAKEVADSLKYYEAYTGMAQWAPPS</sequence>
<feature type="region of interest" description="Disordered" evidence="1">
    <location>
        <begin position="124"/>
        <end position="261"/>
    </location>
</feature>
<feature type="compositionally biased region" description="Low complexity" evidence="1">
    <location>
        <begin position="158"/>
        <end position="175"/>
    </location>
</feature>
<keyword evidence="3" id="KW-1185">Reference proteome</keyword>
<feature type="region of interest" description="Disordered" evidence="1">
    <location>
        <begin position="15"/>
        <end position="53"/>
    </location>
</feature>
<evidence type="ECO:0000313" key="3">
    <source>
        <dbReference type="Proteomes" id="UP000307440"/>
    </source>
</evidence>
<feature type="compositionally biased region" description="Basic and acidic residues" evidence="1">
    <location>
        <begin position="83"/>
        <end position="97"/>
    </location>
</feature>
<reference evidence="2 3" key="1">
    <citation type="journal article" date="2019" name="Nat. Ecol. Evol.">
        <title>Megaphylogeny resolves global patterns of mushroom evolution.</title>
        <authorList>
            <person name="Varga T."/>
            <person name="Krizsan K."/>
            <person name="Foldi C."/>
            <person name="Dima B."/>
            <person name="Sanchez-Garcia M."/>
            <person name="Sanchez-Ramirez S."/>
            <person name="Szollosi G.J."/>
            <person name="Szarkandi J.G."/>
            <person name="Papp V."/>
            <person name="Albert L."/>
            <person name="Andreopoulos W."/>
            <person name="Angelini C."/>
            <person name="Antonin V."/>
            <person name="Barry K.W."/>
            <person name="Bougher N.L."/>
            <person name="Buchanan P."/>
            <person name="Buyck B."/>
            <person name="Bense V."/>
            <person name="Catcheside P."/>
            <person name="Chovatia M."/>
            <person name="Cooper J."/>
            <person name="Damon W."/>
            <person name="Desjardin D."/>
            <person name="Finy P."/>
            <person name="Geml J."/>
            <person name="Haridas S."/>
            <person name="Hughes K."/>
            <person name="Justo A."/>
            <person name="Karasinski D."/>
            <person name="Kautmanova I."/>
            <person name="Kiss B."/>
            <person name="Kocsube S."/>
            <person name="Kotiranta H."/>
            <person name="LaButti K.M."/>
            <person name="Lechner B.E."/>
            <person name="Liimatainen K."/>
            <person name="Lipzen A."/>
            <person name="Lukacs Z."/>
            <person name="Mihaltcheva S."/>
            <person name="Morgado L.N."/>
            <person name="Niskanen T."/>
            <person name="Noordeloos M.E."/>
            <person name="Ohm R.A."/>
            <person name="Ortiz-Santana B."/>
            <person name="Ovrebo C."/>
            <person name="Racz N."/>
            <person name="Riley R."/>
            <person name="Savchenko A."/>
            <person name="Shiryaev A."/>
            <person name="Soop K."/>
            <person name="Spirin V."/>
            <person name="Szebenyi C."/>
            <person name="Tomsovsky M."/>
            <person name="Tulloss R.E."/>
            <person name="Uehling J."/>
            <person name="Grigoriev I.V."/>
            <person name="Vagvolgyi C."/>
            <person name="Papp T."/>
            <person name="Martin F.M."/>
            <person name="Miettinen O."/>
            <person name="Hibbett D.S."/>
            <person name="Nagy L.G."/>
        </authorList>
    </citation>
    <scope>NUCLEOTIDE SEQUENCE [LARGE SCALE GENOMIC DNA]</scope>
    <source>
        <strain evidence="2 3">CBS 121175</strain>
    </source>
</reference>
<evidence type="ECO:0000256" key="1">
    <source>
        <dbReference type="SAM" id="MobiDB-lite"/>
    </source>
</evidence>
<protein>
    <submittedName>
        <fullName evidence="2">Uncharacterized protein</fullName>
    </submittedName>
</protein>
<dbReference type="Proteomes" id="UP000307440">
    <property type="component" value="Unassembled WGS sequence"/>
</dbReference>
<dbReference type="EMBL" id="ML210155">
    <property type="protein sequence ID" value="TFK28537.1"/>
    <property type="molecule type" value="Genomic_DNA"/>
</dbReference>
<feature type="compositionally biased region" description="Acidic residues" evidence="1">
    <location>
        <begin position="212"/>
        <end position="223"/>
    </location>
</feature>
<dbReference type="OrthoDB" id="3249923at2759"/>
<gene>
    <name evidence="2" type="ORF">FA15DRAFT_42618</name>
</gene>
<feature type="compositionally biased region" description="Acidic residues" evidence="1">
    <location>
        <begin position="232"/>
        <end position="245"/>
    </location>
</feature>
<name>A0A5C3L6X4_COPMA</name>
<feature type="compositionally biased region" description="Polar residues" evidence="1">
    <location>
        <begin position="484"/>
        <end position="497"/>
    </location>
</feature>
<feature type="compositionally biased region" description="Low complexity" evidence="1">
    <location>
        <begin position="539"/>
        <end position="548"/>
    </location>
</feature>
<feature type="region of interest" description="Disordered" evidence="1">
    <location>
        <begin position="76"/>
        <end position="111"/>
    </location>
</feature>
<dbReference type="AlphaFoldDB" id="A0A5C3L6X4"/>
<proteinExistence type="predicted"/>
<feature type="compositionally biased region" description="Low complexity" evidence="1">
    <location>
        <begin position="583"/>
        <end position="616"/>
    </location>
</feature>
<accession>A0A5C3L6X4</accession>
<feature type="region of interest" description="Disordered" evidence="1">
    <location>
        <begin position="457"/>
        <end position="649"/>
    </location>
</feature>